<evidence type="ECO:0000256" key="3">
    <source>
        <dbReference type="ARBA" id="ARBA00023002"/>
    </source>
</evidence>
<keyword evidence="7" id="KW-1185">Reference proteome</keyword>
<evidence type="ECO:0000256" key="2">
    <source>
        <dbReference type="ARBA" id="ARBA00022964"/>
    </source>
</evidence>
<protein>
    <submittedName>
        <fullName evidence="8">Alpha-ketoglutarate-dependent dioxygenase alkB isoform X3</fullName>
    </submittedName>
</protein>
<feature type="domain" description="Alpha-ketoglutarate-dependent dioxygenase AlkB-like" evidence="6">
    <location>
        <begin position="8"/>
        <end position="113"/>
    </location>
</feature>
<dbReference type="GeneID" id="111596524"/>
<dbReference type="CTD" id="2768870"/>
<evidence type="ECO:0000256" key="4">
    <source>
        <dbReference type="ARBA" id="ARBA00023004"/>
    </source>
</evidence>
<dbReference type="GO" id="GO:0035515">
    <property type="term" value="F:oxidative RNA demethylase activity"/>
    <property type="evidence" value="ECO:0007669"/>
    <property type="project" value="TreeGrafter"/>
</dbReference>
<proteinExistence type="predicted"/>
<evidence type="ECO:0000313" key="7">
    <source>
        <dbReference type="Proteomes" id="UP000504633"/>
    </source>
</evidence>
<dbReference type="Pfam" id="PF13532">
    <property type="entry name" value="2OG-FeII_Oxy_2"/>
    <property type="match status" value="1"/>
</dbReference>
<dbReference type="PANTHER" id="PTHR16557:SF2">
    <property type="entry name" value="NUCLEIC ACID DIOXYGENASE ALKBH1"/>
    <property type="match status" value="1"/>
</dbReference>
<dbReference type="GO" id="GO:0035513">
    <property type="term" value="P:oxidative RNA demethylation"/>
    <property type="evidence" value="ECO:0007669"/>
    <property type="project" value="TreeGrafter"/>
</dbReference>
<evidence type="ECO:0000313" key="8">
    <source>
        <dbReference type="RefSeq" id="XP_030079602.1"/>
    </source>
</evidence>
<dbReference type="InterPro" id="IPR004574">
    <property type="entry name" value="Alkb"/>
</dbReference>
<dbReference type="InterPro" id="IPR037151">
    <property type="entry name" value="AlkB-like_sf"/>
</dbReference>
<evidence type="ECO:0000259" key="6">
    <source>
        <dbReference type="Pfam" id="PF13532"/>
    </source>
</evidence>
<feature type="binding site" evidence="5">
    <location>
        <position position="51"/>
    </location>
    <ligand>
        <name>Fe cation</name>
        <dbReference type="ChEBI" id="CHEBI:24875"/>
        <note>catalytic</note>
    </ligand>
</feature>
<keyword evidence="1 5" id="KW-0479">Metal-binding</keyword>
<keyword evidence="2 8" id="KW-0223">Dioxygenase</keyword>
<dbReference type="GO" id="GO:0005634">
    <property type="term" value="C:nucleus"/>
    <property type="evidence" value="ECO:0007669"/>
    <property type="project" value="TreeGrafter"/>
</dbReference>
<evidence type="ECO:0000256" key="1">
    <source>
        <dbReference type="ARBA" id="ARBA00022723"/>
    </source>
</evidence>
<accession>A0A6J2STP7</accession>
<dbReference type="RefSeq" id="XP_030079602.1">
    <property type="nucleotide sequence ID" value="XM_030223742.1"/>
</dbReference>
<dbReference type="OrthoDB" id="6614653at2759"/>
<reference evidence="8" key="1">
    <citation type="submission" date="2025-08" db="UniProtKB">
        <authorList>
            <consortium name="RefSeq"/>
        </authorList>
    </citation>
    <scope>IDENTIFICATION</scope>
    <source>
        <strain evidence="8">15085-1641.00</strain>
        <tissue evidence="8">Whole body</tissue>
    </source>
</reference>
<gene>
    <name evidence="8" type="primary">LOC111596524</name>
</gene>
<dbReference type="Gene3D" id="2.60.120.590">
    <property type="entry name" value="Alpha-ketoglutarate-dependent dioxygenase AlkB-like"/>
    <property type="match status" value="1"/>
</dbReference>
<dbReference type="SUPFAM" id="SSF51197">
    <property type="entry name" value="Clavaminate synthase-like"/>
    <property type="match status" value="1"/>
</dbReference>
<dbReference type="PANTHER" id="PTHR16557">
    <property type="entry name" value="ALKYLATED DNA REPAIR PROTEIN ALKB-RELATED"/>
    <property type="match status" value="1"/>
</dbReference>
<keyword evidence="4 5" id="KW-0408">Iron</keyword>
<keyword evidence="3" id="KW-0560">Oxidoreductase</keyword>
<organism evidence="7 8">
    <name type="scientific">Drosophila hydei</name>
    <name type="common">Fruit fly</name>
    <dbReference type="NCBI Taxonomy" id="7224"/>
    <lineage>
        <taxon>Eukaryota</taxon>
        <taxon>Metazoa</taxon>
        <taxon>Ecdysozoa</taxon>
        <taxon>Arthropoda</taxon>
        <taxon>Hexapoda</taxon>
        <taxon>Insecta</taxon>
        <taxon>Pterygota</taxon>
        <taxon>Neoptera</taxon>
        <taxon>Endopterygota</taxon>
        <taxon>Diptera</taxon>
        <taxon>Brachycera</taxon>
        <taxon>Muscomorpha</taxon>
        <taxon>Ephydroidea</taxon>
        <taxon>Drosophilidae</taxon>
        <taxon>Drosophila</taxon>
    </lineage>
</organism>
<dbReference type="Proteomes" id="UP000504633">
    <property type="component" value="Unplaced"/>
</dbReference>
<sequence>MQIIPQMVCVIFGQTAIFLIGHGTLEEQPSAVYLRSGDVLVMSKESRLCYHAVPRIMKALEDPWNNLFTNPNEKLDTFNSSMNFELYDQLNDELFWMPFNRYVTDCRININVRQVYSSDR</sequence>
<comment type="cofactor">
    <cofactor evidence="5">
        <name>Fe(2+)</name>
        <dbReference type="ChEBI" id="CHEBI:29033"/>
    </cofactor>
    <text evidence="5">Binds 1 Fe(2+) ion per subunit.</text>
</comment>
<dbReference type="GO" id="GO:0008198">
    <property type="term" value="F:ferrous iron binding"/>
    <property type="evidence" value="ECO:0007669"/>
    <property type="project" value="TreeGrafter"/>
</dbReference>
<dbReference type="GO" id="GO:0005737">
    <property type="term" value="C:cytoplasm"/>
    <property type="evidence" value="ECO:0007669"/>
    <property type="project" value="TreeGrafter"/>
</dbReference>
<dbReference type="AlphaFoldDB" id="A0A6J2STP7"/>
<name>A0A6J2STP7_DROHY</name>
<dbReference type="GO" id="GO:0035516">
    <property type="term" value="F:broad specificity oxidative DNA demethylase activity"/>
    <property type="evidence" value="ECO:0007669"/>
    <property type="project" value="TreeGrafter"/>
</dbReference>
<dbReference type="InterPro" id="IPR027450">
    <property type="entry name" value="AlkB-like"/>
</dbReference>
<evidence type="ECO:0000256" key="5">
    <source>
        <dbReference type="PIRSR" id="PIRSR604574-2"/>
    </source>
</evidence>